<dbReference type="InterPro" id="IPR002220">
    <property type="entry name" value="DapA-like"/>
</dbReference>
<feature type="active site" description="Proton donor/acceptor" evidence="14">
    <location>
        <position position="136"/>
    </location>
</feature>
<gene>
    <name evidence="16" type="ORF">SAMN05192533_103276</name>
</gene>
<sequence length="299" mass="32142">MFQPKGIIPALVTPMDRSGNLLEDGLREVIDYTIEGGVHGVFVLGSTGEIYGLDTKQKQRVLEITVDHVAGRVPIYAGASEITTKDCIQTTQLAESIGGISAVSVLTPYFITPNQEELKEHYKAIAGSTNLPIILYGNDEKTNVSISPDTAVELADVENIVAIKDSSGDMSKMGEYIRRTQGKDFSVLAGRDTLIFGNLCYGGSGGIASTGNVAPAIVAGIYDAYIAGEFEKSRELQYKLAPLRLAFGLGSFPVVMKEALNLVGINAGVTLGPINEMSPQNREKLIQVLKDLNLYQVRV</sequence>
<evidence type="ECO:0000256" key="6">
    <source>
        <dbReference type="ARBA" id="ARBA00022605"/>
    </source>
</evidence>
<comment type="catalytic activity">
    <reaction evidence="11">
        <text>L-aspartate 4-semialdehyde + pyruvate = (2S,4S)-4-hydroxy-2,3,4,5-tetrahydrodipicolinate + H2O + H(+)</text>
        <dbReference type="Rhea" id="RHEA:34171"/>
        <dbReference type="ChEBI" id="CHEBI:15361"/>
        <dbReference type="ChEBI" id="CHEBI:15377"/>
        <dbReference type="ChEBI" id="CHEBI:15378"/>
        <dbReference type="ChEBI" id="CHEBI:67139"/>
        <dbReference type="ChEBI" id="CHEBI:537519"/>
        <dbReference type="EC" id="4.3.3.7"/>
    </reaction>
</comment>
<evidence type="ECO:0000256" key="4">
    <source>
        <dbReference type="ARBA" id="ARBA00012086"/>
    </source>
</evidence>
<feature type="binding site" evidence="15">
    <location>
        <position position="47"/>
    </location>
    <ligand>
        <name>pyruvate</name>
        <dbReference type="ChEBI" id="CHEBI:15361"/>
    </ligand>
</feature>
<dbReference type="AlphaFoldDB" id="A0A1H7Z5J0"/>
<evidence type="ECO:0000256" key="11">
    <source>
        <dbReference type="ARBA" id="ARBA00047836"/>
    </source>
</evidence>
<evidence type="ECO:0000256" key="8">
    <source>
        <dbReference type="ARBA" id="ARBA00023154"/>
    </source>
</evidence>
<evidence type="ECO:0000256" key="2">
    <source>
        <dbReference type="ARBA" id="ARBA00005120"/>
    </source>
</evidence>
<keyword evidence="9 13" id="KW-0456">Lyase</keyword>
<dbReference type="Proteomes" id="UP000198553">
    <property type="component" value="Unassembled WGS sequence"/>
</dbReference>
<dbReference type="CDD" id="cd00408">
    <property type="entry name" value="DHDPS-like"/>
    <property type="match status" value="1"/>
</dbReference>
<evidence type="ECO:0000313" key="17">
    <source>
        <dbReference type="Proteomes" id="UP000198553"/>
    </source>
</evidence>
<comment type="similarity">
    <text evidence="3 13">Belongs to the DapA family.</text>
</comment>
<feature type="active site" description="Schiff-base intermediate with substrate" evidence="14">
    <location>
        <position position="164"/>
    </location>
</feature>
<dbReference type="InterPro" id="IPR013785">
    <property type="entry name" value="Aldolase_TIM"/>
</dbReference>
<organism evidence="16 17">
    <name type="scientific">Mesobacillus persicus</name>
    <dbReference type="NCBI Taxonomy" id="930146"/>
    <lineage>
        <taxon>Bacteria</taxon>
        <taxon>Bacillati</taxon>
        <taxon>Bacillota</taxon>
        <taxon>Bacilli</taxon>
        <taxon>Bacillales</taxon>
        <taxon>Bacillaceae</taxon>
        <taxon>Mesobacillus</taxon>
    </lineage>
</organism>
<dbReference type="SUPFAM" id="SSF51569">
    <property type="entry name" value="Aldolase"/>
    <property type="match status" value="1"/>
</dbReference>
<dbReference type="InterPro" id="IPR005263">
    <property type="entry name" value="DapA"/>
</dbReference>
<dbReference type="GO" id="GO:0019877">
    <property type="term" value="P:diaminopimelate biosynthetic process"/>
    <property type="evidence" value="ECO:0007669"/>
    <property type="project" value="UniProtKB-KW"/>
</dbReference>
<keyword evidence="10" id="KW-0704">Schiff base</keyword>
<keyword evidence="6" id="KW-0028">Amino-acid biosynthesis</keyword>
<dbReference type="SMART" id="SM01130">
    <property type="entry name" value="DHDPS"/>
    <property type="match status" value="1"/>
</dbReference>
<protein>
    <recommendedName>
        <fullName evidence="4 12">4-hydroxy-tetrahydrodipicolinate synthase</fullName>
        <ecNumber evidence="4 12">4.3.3.7</ecNumber>
    </recommendedName>
</protein>
<dbReference type="PIRSF" id="PIRSF001365">
    <property type="entry name" value="DHDPS"/>
    <property type="match status" value="1"/>
</dbReference>
<accession>A0A1H7Z5J0</accession>
<dbReference type="EMBL" id="FOBW01000003">
    <property type="protein sequence ID" value="SEM53596.1"/>
    <property type="molecule type" value="Genomic_DNA"/>
</dbReference>
<keyword evidence="7" id="KW-0220">Diaminopimelate biosynthesis</keyword>
<dbReference type="UniPathway" id="UPA00034">
    <property type="reaction ID" value="UER00017"/>
</dbReference>
<dbReference type="GO" id="GO:0008840">
    <property type="term" value="F:4-hydroxy-tetrahydrodipicolinate synthase activity"/>
    <property type="evidence" value="ECO:0007669"/>
    <property type="project" value="UniProtKB-UniRule"/>
</dbReference>
<reference evidence="17" key="1">
    <citation type="submission" date="2016-10" db="EMBL/GenBank/DDBJ databases">
        <authorList>
            <person name="Varghese N."/>
            <person name="Submissions S."/>
        </authorList>
    </citation>
    <scope>NUCLEOTIDE SEQUENCE [LARGE SCALE GENOMIC DNA]</scope>
    <source>
        <strain evidence="17">B48,IBRC-M 10115,DSM 25386,CECT 8001</strain>
    </source>
</reference>
<evidence type="ECO:0000256" key="3">
    <source>
        <dbReference type="ARBA" id="ARBA00007592"/>
    </source>
</evidence>
<dbReference type="OrthoDB" id="9771791at2"/>
<evidence type="ECO:0000256" key="14">
    <source>
        <dbReference type="PIRSR" id="PIRSR001365-1"/>
    </source>
</evidence>
<keyword evidence="8" id="KW-0457">Lysine biosynthesis</keyword>
<dbReference type="Pfam" id="PF00701">
    <property type="entry name" value="DHDPS"/>
    <property type="match status" value="1"/>
</dbReference>
<dbReference type="STRING" id="930146.SAMN05192533_103276"/>
<comment type="function">
    <text evidence="1">Catalyzes the condensation of (S)-aspartate-beta-semialdehyde [(S)-ASA] and pyruvate to 4-hydroxy-tetrahydrodipicolinate (HTPA).</text>
</comment>
<evidence type="ECO:0000256" key="9">
    <source>
        <dbReference type="ARBA" id="ARBA00023239"/>
    </source>
</evidence>
<name>A0A1H7Z5J0_9BACI</name>
<evidence type="ECO:0000256" key="13">
    <source>
        <dbReference type="PIRNR" id="PIRNR001365"/>
    </source>
</evidence>
<comment type="pathway">
    <text evidence="2">Amino-acid biosynthesis; L-lysine biosynthesis via DAP pathway; (S)-tetrahydrodipicolinate from L-aspartate: step 3/4.</text>
</comment>
<evidence type="ECO:0000256" key="1">
    <source>
        <dbReference type="ARBA" id="ARBA00003294"/>
    </source>
</evidence>
<keyword evidence="5" id="KW-0963">Cytoplasm</keyword>
<dbReference type="RefSeq" id="WP_090742503.1">
    <property type="nucleotide sequence ID" value="NZ_FOBW01000003.1"/>
</dbReference>
<dbReference type="GO" id="GO:0009089">
    <property type="term" value="P:lysine biosynthetic process via diaminopimelate"/>
    <property type="evidence" value="ECO:0007669"/>
    <property type="project" value="UniProtKB-UniRule"/>
</dbReference>
<dbReference type="PANTHER" id="PTHR12128:SF66">
    <property type="entry name" value="4-HYDROXY-2-OXOGLUTARATE ALDOLASE, MITOCHONDRIAL"/>
    <property type="match status" value="1"/>
</dbReference>
<evidence type="ECO:0000256" key="7">
    <source>
        <dbReference type="ARBA" id="ARBA00022915"/>
    </source>
</evidence>
<feature type="binding site" evidence="15">
    <location>
        <position position="207"/>
    </location>
    <ligand>
        <name>pyruvate</name>
        <dbReference type="ChEBI" id="CHEBI:15361"/>
    </ligand>
</feature>
<proteinExistence type="inferred from homology"/>
<evidence type="ECO:0000256" key="10">
    <source>
        <dbReference type="ARBA" id="ARBA00023270"/>
    </source>
</evidence>
<dbReference type="Gene3D" id="3.20.20.70">
    <property type="entry name" value="Aldolase class I"/>
    <property type="match status" value="1"/>
</dbReference>
<dbReference type="PRINTS" id="PR00146">
    <property type="entry name" value="DHPICSNTHASE"/>
</dbReference>
<evidence type="ECO:0000256" key="12">
    <source>
        <dbReference type="NCBIfam" id="TIGR00674"/>
    </source>
</evidence>
<dbReference type="NCBIfam" id="TIGR00674">
    <property type="entry name" value="dapA"/>
    <property type="match status" value="1"/>
</dbReference>
<evidence type="ECO:0000256" key="15">
    <source>
        <dbReference type="PIRSR" id="PIRSR001365-2"/>
    </source>
</evidence>
<dbReference type="PANTHER" id="PTHR12128">
    <property type="entry name" value="DIHYDRODIPICOLINATE SYNTHASE"/>
    <property type="match status" value="1"/>
</dbReference>
<evidence type="ECO:0000313" key="16">
    <source>
        <dbReference type="EMBL" id="SEM53596.1"/>
    </source>
</evidence>
<keyword evidence="17" id="KW-1185">Reference proteome</keyword>
<evidence type="ECO:0000256" key="5">
    <source>
        <dbReference type="ARBA" id="ARBA00022490"/>
    </source>
</evidence>
<dbReference type="EC" id="4.3.3.7" evidence="4 12"/>